<dbReference type="EMBL" id="JAYMYQ010000001">
    <property type="protein sequence ID" value="KAK7363541.1"/>
    <property type="molecule type" value="Genomic_DNA"/>
</dbReference>
<sequence>MVFSNQKRNGGVGHCKVYARLERHGLFPVQTNDQREDGVFRNGYCIYAHVDGVDVATVGEVKEVEEPTIKFRYEGRKSRAISCKLI</sequence>
<accession>A0AAN9MZJ8</accession>
<evidence type="ECO:0000313" key="1">
    <source>
        <dbReference type="EMBL" id="KAK7363541.1"/>
    </source>
</evidence>
<comment type="caution">
    <text evidence="1">The sequence shown here is derived from an EMBL/GenBank/DDBJ whole genome shotgun (WGS) entry which is preliminary data.</text>
</comment>
<gene>
    <name evidence="1" type="ORF">VNO77_05687</name>
</gene>
<dbReference type="AlphaFoldDB" id="A0AAN9MZJ8"/>
<organism evidence="1 2">
    <name type="scientific">Canavalia gladiata</name>
    <name type="common">Sword bean</name>
    <name type="synonym">Dolichos gladiatus</name>
    <dbReference type="NCBI Taxonomy" id="3824"/>
    <lineage>
        <taxon>Eukaryota</taxon>
        <taxon>Viridiplantae</taxon>
        <taxon>Streptophyta</taxon>
        <taxon>Embryophyta</taxon>
        <taxon>Tracheophyta</taxon>
        <taxon>Spermatophyta</taxon>
        <taxon>Magnoliopsida</taxon>
        <taxon>eudicotyledons</taxon>
        <taxon>Gunneridae</taxon>
        <taxon>Pentapetalae</taxon>
        <taxon>rosids</taxon>
        <taxon>fabids</taxon>
        <taxon>Fabales</taxon>
        <taxon>Fabaceae</taxon>
        <taxon>Papilionoideae</taxon>
        <taxon>50 kb inversion clade</taxon>
        <taxon>NPAAA clade</taxon>
        <taxon>indigoferoid/millettioid clade</taxon>
        <taxon>Phaseoleae</taxon>
        <taxon>Canavalia</taxon>
    </lineage>
</organism>
<evidence type="ECO:0000313" key="2">
    <source>
        <dbReference type="Proteomes" id="UP001367508"/>
    </source>
</evidence>
<proteinExistence type="predicted"/>
<protein>
    <submittedName>
        <fullName evidence="1">Uncharacterized protein</fullName>
    </submittedName>
</protein>
<dbReference type="Proteomes" id="UP001367508">
    <property type="component" value="Unassembled WGS sequence"/>
</dbReference>
<keyword evidence="2" id="KW-1185">Reference proteome</keyword>
<name>A0AAN9MZJ8_CANGL</name>
<reference evidence="1 2" key="1">
    <citation type="submission" date="2024-01" db="EMBL/GenBank/DDBJ databases">
        <title>The genomes of 5 underutilized Papilionoideae crops provide insights into root nodulation and disease resistanc.</title>
        <authorList>
            <person name="Jiang F."/>
        </authorList>
    </citation>
    <scope>NUCLEOTIDE SEQUENCE [LARGE SCALE GENOMIC DNA]</scope>
    <source>
        <strain evidence="1">LVBAO_FW01</strain>
        <tissue evidence="1">Leaves</tissue>
    </source>
</reference>